<dbReference type="OrthoDB" id="9801785at2"/>
<dbReference type="AlphaFoldDB" id="A0A1G7ADM6"/>
<reference evidence="3" key="1">
    <citation type="submission" date="2016-10" db="EMBL/GenBank/DDBJ databases">
        <authorList>
            <person name="Varghese N."/>
            <person name="Submissions S."/>
        </authorList>
    </citation>
    <scope>NUCLEOTIDE SEQUENCE [LARGE SCALE GENOMIC DNA]</scope>
    <source>
        <strain evidence="3">DSM 10146</strain>
    </source>
</reference>
<organism evidence="2 3">
    <name type="scientific">Salipiger thiooxidans</name>
    <dbReference type="NCBI Taxonomy" id="282683"/>
    <lineage>
        <taxon>Bacteria</taxon>
        <taxon>Pseudomonadati</taxon>
        <taxon>Pseudomonadota</taxon>
        <taxon>Alphaproteobacteria</taxon>
        <taxon>Rhodobacterales</taxon>
        <taxon>Roseobacteraceae</taxon>
        <taxon>Salipiger</taxon>
    </lineage>
</organism>
<dbReference type="Pfam" id="PF01370">
    <property type="entry name" value="Epimerase"/>
    <property type="match status" value="1"/>
</dbReference>
<dbReference type="InterPro" id="IPR001509">
    <property type="entry name" value="Epimerase_deHydtase"/>
</dbReference>
<gene>
    <name evidence="2" type="ORF">SAMN04488105_10184</name>
</gene>
<dbReference type="PANTHER" id="PTHR43245">
    <property type="entry name" value="BIFUNCTIONAL POLYMYXIN RESISTANCE PROTEIN ARNA"/>
    <property type="match status" value="1"/>
</dbReference>
<evidence type="ECO:0000313" key="2">
    <source>
        <dbReference type="EMBL" id="SDE12912.1"/>
    </source>
</evidence>
<dbReference type="InterPro" id="IPR036291">
    <property type="entry name" value="NAD(P)-bd_dom_sf"/>
</dbReference>
<dbReference type="InterPro" id="IPR050177">
    <property type="entry name" value="Lipid_A_modif_metabolic_enz"/>
</dbReference>
<evidence type="ECO:0000259" key="1">
    <source>
        <dbReference type="Pfam" id="PF01370"/>
    </source>
</evidence>
<sequence length="308" mass="33090">MSAVYVTGSSGVLGFELLDHLSAALPGRVTGVARKPLPLRAETLSQIVTPGVLTPDWLPGDERSATIVHCAGLASPRVPFARFEDLSRREIEPQAAFAEALVARGWAGHLVYVSSAGVYGDTDDLPIPETAPLVPKSFYALQKTATEQALRMLAERHGFRLTVLRLANAYGSPLAGPGFGVVTILLEALRSGAPFRLFGTGESLRDYLHVADFTCAVERVVTVDLPERVTTLNLGTGQGTSLARLVALVQEVTGQSLDLRREPLENELKSSVLDISRARALLGWSPEIGIEDGLRRAAEVYARRPATD</sequence>
<dbReference type="Gene3D" id="3.40.50.720">
    <property type="entry name" value="NAD(P)-binding Rossmann-like Domain"/>
    <property type="match status" value="1"/>
</dbReference>
<proteinExistence type="predicted"/>
<accession>A0A1G7ADM6</accession>
<protein>
    <submittedName>
        <fullName evidence="2">UDP-glucose 4-epimerase</fullName>
    </submittedName>
</protein>
<dbReference type="EMBL" id="FNAV01000001">
    <property type="protein sequence ID" value="SDE12912.1"/>
    <property type="molecule type" value="Genomic_DNA"/>
</dbReference>
<dbReference type="STRING" id="282683.SAMN04488105_10184"/>
<evidence type="ECO:0000313" key="3">
    <source>
        <dbReference type="Proteomes" id="UP000198994"/>
    </source>
</evidence>
<keyword evidence="3" id="KW-1185">Reference proteome</keyword>
<dbReference type="Proteomes" id="UP000198994">
    <property type="component" value="Unassembled WGS sequence"/>
</dbReference>
<name>A0A1G7ADM6_9RHOB</name>
<feature type="domain" description="NAD-dependent epimerase/dehydratase" evidence="1">
    <location>
        <begin position="4"/>
        <end position="222"/>
    </location>
</feature>
<dbReference type="SUPFAM" id="SSF51735">
    <property type="entry name" value="NAD(P)-binding Rossmann-fold domains"/>
    <property type="match status" value="1"/>
</dbReference>
<dbReference type="RefSeq" id="WP_089954107.1">
    <property type="nucleotide sequence ID" value="NZ_FNAV01000001.1"/>
</dbReference>